<protein>
    <submittedName>
        <fullName evidence="3">Glutathione S-transferase</fullName>
    </submittedName>
</protein>
<organism evidence="3 4">
    <name type="scientific">Roseovarius nanhaiticus</name>
    <dbReference type="NCBI Taxonomy" id="573024"/>
    <lineage>
        <taxon>Bacteria</taxon>
        <taxon>Pseudomonadati</taxon>
        <taxon>Pseudomonadota</taxon>
        <taxon>Alphaproteobacteria</taxon>
        <taxon>Rhodobacterales</taxon>
        <taxon>Roseobacteraceae</taxon>
        <taxon>Roseovarius</taxon>
    </lineage>
</organism>
<name>A0A1N7GVK8_9RHOB</name>
<dbReference type="InterPro" id="IPR010987">
    <property type="entry name" value="Glutathione-S-Trfase_C-like"/>
</dbReference>
<dbReference type="PANTHER" id="PTHR44051:SF8">
    <property type="entry name" value="GLUTATHIONE S-TRANSFERASE GSTA"/>
    <property type="match status" value="1"/>
</dbReference>
<dbReference type="Gene3D" id="1.20.1050.10">
    <property type="match status" value="1"/>
</dbReference>
<dbReference type="EMBL" id="FTNV01000002">
    <property type="protein sequence ID" value="SIS16594.1"/>
    <property type="molecule type" value="Genomic_DNA"/>
</dbReference>
<dbReference type="Pfam" id="PF13410">
    <property type="entry name" value="GST_C_2"/>
    <property type="match status" value="1"/>
</dbReference>
<feature type="domain" description="GST N-terminal" evidence="1">
    <location>
        <begin position="1"/>
        <end position="81"/>
    </location>
</feature>
<dbReference type="SFLD" id="SFLDG00358">
    <property type="entry name" value="Main_(cytGST)"/>
    <property type="match status" value="1"/>
</dbReference>
<dbReference type="PROSITE" id="PS50404">
    <property type="entry name" value="GST_NTER"/>
    <property type="match status" value="1"/>
</dbReference>
<dbReference type="Pfam" id="PF13409">
    <property type="entry name" value="GST_N_2"/>
    <property type="match status" value="1"/>
</dbReference>
<dbReference type="AlphaFoldDB" id="A0A1N7GVK8"/>
<dbReference type="RefSeq" id="WP_076533777.1">
    <property type="nucleotide sequence ID" value="NZ_FOAC01000005.1"/>
</dbReference>
<reference evidence="3 4" key="1">
    <citation type="submission" date="2017-01" db="EMBL/GenBank/DDBJ databases">
        <authorList>
            <person name="Mah S.A."/>
            <person name="Swanson W.J."/>
            <person name="Moy G.W."/>
            <person name="Vacquier V.D."/>
        </authorList>
    </citation>
    <scope>NUCLEOTIDE SEQUENCE [LARGE SCALE GENOMIC DNA]</scope>
    <source>
        <strain evidence="3 4">DSM 29590</strain>
    </source>
</reference>
<dbReference type="PROSITE" id="PS50405">
    <property type="entry name" value="GST_CTER"/>
    <property type="match status" value="1"/>
</dbReference>
<evidence type="ECO:0000313" key="4">
    <source>
        <dbReference type="Proteomes" id="UP000186019"/>
    </source>
</evidence>
<sequence>MSLILHYAPDNASLIVRLALEELGLPYQTRLVDRAARAQEGAAYRAINPHGLIPAIETPHGAIFETAAILLWLDEQKPGQLSPMPCAQGRGDHLKWLLFIANTLHPALRMTFYSEKYCPGSEAALRAHMRGQILQYLARIEAAARGPFFAGDAPGMIDLYLAPLLRWCALYPGGADGALDLAPFPALLAMCRTLERRPAAQRAALAEGLGAAPYSAPRPPNPPEGSAT</sequence>
<evidence type="ECO:0000313" key="3">
    <source>
        <dbReference type="EMBL" id="SIS16594.1"/>
    </source>
</evidence>
<dbReference type="SFLD" id="SFLDS00019">
    <property type="entry name" value="Glutathione_Transferase_(cytos"/>
    <property type="match status" value="1"/>
</dbReference>
<dbReference type="STRING" id="573024.SAMN05216208_3427"/>
<dbReference type="PANTHER" id="PTHR44051">
    <property type="entry name" value="GLUTATHIONE S-TRANSFERASE-RELATED"/>
    <property type="match status" value="1"/>
</dbReference>
<dbReference type="Gene3D" id="3.40.30.10">
    <property type="entry name" value="Glutaredoxin"/>
    <property type="match status" value="1"/>
</dbReference>
<dbReference type="CDD" id="cd03057">
    <property type="entry name" value="GST_N_Beta"/>
    <property type="match status" value="1"/>
</dbReference>
<feature type="domain" description="GST C-terminal" evidence="2">
    <location>
        <begin position="86"/>
        <end position="223"/>
    </location>
</feature>
<dbReference type="OrthoDB" id="7583243at2"/>
<gene>
    <name evidence="3" type="ORF">SAMN05421666_2127</name>
</gene>
<keyword evidence="4" id="KW-1185">Reference proteome</keyword>
<evidence type="ECO:0000259" key="1">
    <source>
        <dbReference type="PROSITE" id="PS50404"/>
    </source>
</evidence>
<dbReference type="GO" id="GO:0016740">
    <property type="term" value="F:transferase activity"/>
    <property type="evidence" value="ECO:0007669"/>
    <property type="project" value="UniProtKB-KW"/>
</dbReference>
<proteinExistence type="predicted"/>
<dbReference type="Proteomes" id="UP000186019">
    <property type="component" value="Unassembled WGS sequence"/>
</dbReference>
<dbReference type="InterPro" id="IPR040079">
    <property type="entry name" value="Glutathione_S-Trfase"/>
</dbReference>
<dbReference type="SUPFAM" id="SSF52833">
    <property type="entry name" value="Thioredoxin-like"/>
    <property type="match status" value="1"/>
</dbReference>
<dbReference type="InterPro" id="IPR036249">
    <property type="entry name" value="Thioredoxin-like_sf"/>
</dbReference>
<dbReference type="InterPro" id="IPR036282">
    <property type="entry name" value="Glutathione-S-Trfase_C_sf"/>
</dbReference>
<accession>A0A1N7GVK8</accession>
<dbReference type="InterPro" id="IPR004045">
    <property type="entry name" value="Glutathione_S-Trfase_N"/>
</dbReference>
<evidence type="ECO:0000259" key="2">
    <source>
        <dbReference type="PROSITE" id="PS50405"/>
    </source>
</evidence>
<dbReference type="SUPFAM" id="SSF47616">
    <property type="entry name" value="GST C-terminal domain-like"/>
    <property type="match status" value="1"/>
</dbReference>
<keyword evidence="3" id="KW-0808">Transferase</keyword>